<protein>
    <submittedName>
        <fullName evidence="2">Cytochrome oxidase complex assembly protein 1</fullName>
    </submittedName>
</protein>
<sequence length="130" mass="13731">MVTHGEEAGSRWLKWGLAALVGLPLMCGGCGLAGFLYVRSESPYEDAVARTTGHRKVLRALGEPVSADFLFKGQMRSKGNDGIATMEIGLSGSKQDGTLYVKGVQTSGVWGFSMLKVVAHDGTVINVVGD</sequence>
<evidence type="ECO:0000256" key="1">
    <source>
        <dbReference type="SAM" id="Phobius"/>
    </source>
</evidence>
<keyword evidence="1" id="KW-0812">Transmembrane</keyword>
<feature type="transmembrane region" description="Helical" evidence="1">
    <location>
        <begin position="12"/>
        <end position="38"/>
    </location>
</feature>
<keyword evidence="1" id="KW-0472">Membrane</keyword>
<accession>A0A7D4XT91</accession>
<keyword evidence="1" id="KW-1133">Transmembrane helix</keyword>
<dbReference type="Pfam" id="PF08695">
    <property type="entry name" value="Coa1"/>
    <property type="match status" value="1"/>
</dbReference>
<dbReference type="EMBL" id="MT520818">
    <property type="protein sequence ID" value="QKW93865.1"/>
    <property type="molecule type" value="Genomic_DNA"/>
</dbReference>
<proteinExistence type="predicted"/>
<reference evidence="2" key="1">
    <citation type="journal article" date="2020" name="Molecules">
        <title>2-Hydroxysorangiadenosine: Structure and Biosynthesis of a Myxobacterial Sesquiterpene-Nucleoside.</title>
        <authorList>
            <person name="Okoth D.A."/>
            <person name="Hug J.J."/>
            <person name="Garcia R."/>
            <person name="Sproer C."/>
            <person name="Overmann J."/>
            <person name="Muller R."/>
        </authorList>
    </citation>
    <scope>NUCLEOTIDE SEQUENCE</scope>
    <source>
        <strain evidence="2">MCy10943</strain>
    </source>
</reference>
<dbReference type="AlphaFoldDB" id="A0A7D4XT91"/>
<evidence type="ECO:0000313" key="2">
    <source>
        <dbReference type="EMBL" id="QKW93865.1"/>
    </source>
</evidence>
<name>A0A7D4XT91_9BACT</name>
<dbReference type="InterPro" id="IPR014807">
    <property type="entry name" value="Coa1"/>
</dbReference>
<organism evidence="2">
    <name type="scientific">Vitiosangium cumulatum</name>
    <dbReference type="NCBI Taxonomy" id="1867796"/>
    <lineage>
        <taxon>Bacteria</taxon>
        <taxon>Pseudomonadati</taxon>
        <taxon>Myxococcota</taxon>
        <taxon>Myxococcia</taxon>
        <taxon>Myxococcales</taxon>
        <taxon>Cystobacterineae</taxon>
        <taxon>Archangiaceae</taxon>
        <taxon>Vitiosangium</taxon>
    </lineage>
</organism>